<dbReference type="AlphaFoldDB" id="A0A2P2DI52"/>
<accession>A0A2P2DI52</accession>
<evidence type="ECO:0000313" key="3">
    <source>
        <dbReference type="Proteomes" id="UP000245206"/>
    </source>
</evidence>
<sequence>MAEVLIDIDSIASKLAQKLGPEIVSEISKRQKGAGGGSGSGNGKTGGSSGGGEKPKKKELTENQKRTQSLGEGYQAGADASPLDQDSSELRSGRFSGIINRKIQSARKFKDTTKKEWDKYKIKTGKSENDGGNSEDSGHGLGGGAPSPNAKSKYNILEVKEARIMNLYLKGGLGGSGAFGGGVGIPGRGGSDGSTPIGGTPPAGGEDKKSGALGRMSAAIGPLAMGLGAVVGAGIGIISSMAGMHQQAMQSQEGTLGAFGGYASGGGGIVRNAEVGQIGISRARVLGGSAAGQDFDTEGSKLGAQFGVTQGIGGTAGAELFAKLNKFGGFQENESALKKIMTDGIRSGFGGLRQAEFIQQVSGISENAYNSGMGIQSAGQVSGTLSNLRDAGIRDNRLSSVYSAMNDNMTKDGGQMNSMLVAHHMQQNGGDYLAAMAAAEEGMGSQANTAAINQMTQGMDPKTKAIWLKKQGIITATEGQNSVRLGKDVMDISRQTSTNDQAADYGREAAQAVSNYGGQRHIEHANALDQEAALGDAFKTANDLQDKIFKMMIDRIKDLNGIVTDLKALF</sequence>
<feature type="region of interest" description="Disordered" evidence="1">
    <location>
        <begin position="120"/>
        <end position="150"/>
    </location>
</feature>
<feature type="compositionally biased region" description="Basic and acidic residues" evidence="1">
    <location>
        <begin position="120"/>
        <end position="129"/>
    </location>
</feature>
<feature type="compositionally biased region" description="Basic and acidic residues" evidence="1">
    <location>
        <begin position="53"/>
        <end position="65"/>
    </location>
</feature>
<feature type="compositionally biased region" description="Gly residues" evidence="1">
    <location>
        <begin position="33"/>
        <end position="52"/>
    </location>
</feature>
<dbReference type="RefSeq" id="WP_108961305.1">
    <property type="nucleotide sequence ID" value="NZ_BFAZ01000011.1"/>
</dbReference>
<gene>
    <name evidence="2" type="ORF">LPTSP2_36300</name>
</gene>
<organism evidence="2 3">
    <name type="scientific">Leptospira ellinghausenii</name>
    <dbReference type="NCBI Taxonomy" id="1917822"/>
    <lineage>
        <taxon>Bacteria</taxon>
        <taxon>Pseudomonadati</taxon>
        <taxon>Spirochaetota</taxon>
        <taxon>Spirochaetia</taxon>
        <taxon>Leptospirales</taxon>
        <taxon>Leptospiraceae</taxon>
        <taxon>Leptospira</taxon>
    </lineage>
</organism>
<dbReference type="OrthoDB" id="9981364at2"/>
<feature type="region of interest" description="Disordered" evidence="1">
    <location>
        <begin position="185"/>
        <end position="210"/>
    </location>
</feature>
<keyword evidence="3" id="KW-1185">Reference proteome</keyword>
<comment type="caution">
    <text evidence="2">The sequence shown here is derived from an EMBL/GenBank/DDBJ whole genome shotgun (WGS) entry which is preliminary data.</text>
</comment>
<name>A0A2P2DI52_9LEPT</name>
<protein>
    <submittedName>
        <fullName evidence="2">Glycine-rich protein</fullName>
    </submittedName>
</protein>
<evidence type="ECO:0000256" key="1">
    <source>
        <dbReference type="SAM" id="MobiDB-lite"/>
    </source>
</evidence>
<feature type="region of interest" description="Disordered" evidence="1">
    <location>
        <begin position="26"/>
        <end position="97"/>
    </location>
</feature>
<proteinExistence type="predicted"/>
<reference evidence="3" key="1">
    <citation type="journal article" date="2019" name="Microbiol. Immunol.">
        <title>Molecular and phenotypic characterization of Leptospira johnsonii sp. nov., Leptospira ellinghausenii sp. nov. and Leptospira ryugenii sp. nov. isolated from soil and water in Japan.</title>
        <authorList>
            <person name="Masuzawa T."/>
            <person name="Saito M."/>
            <person name="Nakao R."/>
            <person name="Nikaido Y."/>
            <person name="Matsumoto M."/>
            <person name="Ogawa M."/>
            <person name="Yokoyama M."/>
            <person name="Hidaka Y."/>
            <person name="Tomita J."/>
            <person name="Sakakibara K."/>
            <person name="Suzuki K."/>
            <person name="Yasuda S."/>
            <person name="Sato H."/>
            <person name="Yamaguchi M."/>
            <person name="Yoshida S.I."/>
            <person name="Koizumi N."/>
            <person name="Kawamura Y."/>
        </authorList>
    </citation>
    <scope>NUCLEOTIDE SEQUENCE [LARGE SCALE GENOMIC DNA]</scope>
    <source>
        <strain evidence="3">E18</strain>
    </source>
</reference>
<dbReference type="Proteomes" id="UP000245206">
    <property type="component" value="Unassembled WGS sequence"/>
</dbReference>
<dbReference type="EMBL" id="BFAZ01000011">
    <property type="protein sequence ID" value="GBF44327.1"/>
    <property type="molecule type" value="Genomic_DNA"/>
</dbReference>
<evidence type="ECO:0000313" key="2">
    <source>
        <dbReference type="EMBL" id="GBF44327.1"/>
    </source>
</evidence>